<keyword evidence="3" id="KW-1185">Reference proteome</keyword>
<evidence type="ECO:0000256" key="1">
    <source>
        <dbReference type="SAM" id="MobiDB-lite"/>
    </source>
</evidence>
<dbReference type="EMBL" id="CP134500">
    <property type="protein sequence ID" value="WNF28107.1"/>
    <property type="molecule type" value="Genomic_DNA"/>
</dbReference>
<gene>
    <name evidence="2" type="ORF">RI138_15420</name>
</gene>
<organism evidence="2 3">
    <name type="scientific">Streptomyces durocortorensis</name>
    <dbReference type="NCBI Taxonomy" id="2811104"/>
    <lineage>
        <taxon>Bacteria</taxon>
        <taxon>Bacillati</taxon>
        <taxon>Actinomycetota</taxon>
        <taxon>Actinomycetes</taxon>
        <taxon>Kitasatosporales</taxon>
        <taxon>Streptomycetaceae</taxon>
        <taxon>Streptomyces</taxon>
    </lineage>
</organism>
<accession>A0ABY9VVZ8</accession>
<proteinExistence type="predicted"/>
<evidence type="ECO:0000313" key="2">
    <source>
        <dbReference type="EMBL" id="WNF28107.1"/>
    </source>
</evidence>
<feature type="region of interest" description="Disordered" evidence="1">
    <location>
        <begin position="25"/>
        <end position="51"/>
    </location>
</feature>
<protein>
    <submittedName>
        <fullName evidence="2">Uncharacterized protein</fullName>
    </submittedName>
</protein>
<name>A0ABY9VVZ8_9ACTN</name>
<reference evidence="2 3" key="1">
    <citation type="submission" date="2023-09" db="EMBL/GenBank/DDBJ databases">
        <title>Genome completion map analysis of the actinomycetes C11-1.</title>
        <authorList>
            <person name="Qin P."/>
            <person name="Guan P."/>
        </authorList>
    </citation>
    <scope>NUCLEOTIDE SEQUENCE [LARGE SCALE GENOMIC DNA]</scope>
    <source>
        <strain evidence="2 3">C11-1</strain>
    </source>
</reference>
<sequence>MTETSRYPGIRVMAHPRRRKQAEALLAELDAGARPPYAEGPHADDRLPADDPLLVLDPDPDGPPSPLRTAAAAWAGPYGTASHRLVLQDDVLPAEGFLDLVAKSIGNRPHDPIAFYSNWNHWNGSAVRLAALSGAGWARAIPDEYAPSLAVALPRALAEQFADYAKELLQGDTPPDDEALAAFLRGRDTALVIAVPNLVEHKGGDSLVGNDNQGPRLSPCFVDDAPGARRTGTGTLGALDFYPHFFKGHVYGLTPTGPGGRYVKSYWDESVQTLGIDPDRIRELARWEPTPAMLFRDLAGAGLQIHHATAAWTAAVLYGATLERLMATTGTAPAAGRTPDPAVRARAVETIPLGGLAQVVGLPLLRRVMDPLRRLTEEGLNAGAELASAATPLGTAP</sequence>
<evidence type="ECO:0000313" key="3">
    <source>
        <dbReference type="Proteomes" id="UP001303236"/>
    </source>
</evidence>
<dbReference type="Proteomes" id="UP001303236">
    <property type="component" value="Chromosome"/>
</dbReference>